<keyword evidence="1" id="KW-0812">Transmembrane</keyword>
<proteinExistence type="predicted"/>
<dbReference type="EMBL" id="JANBUM010000515">
    <property type="protein sequence ID" value="KAJ2776195.1"/>
    <property type="molecule type" value="Genomic_DNA"/>
</dbReference>
<accession>A0A9W8H0S6</accession>
<reference evidence="2" key="1">
    <citation type="submission" date="2022-07" db="EMBL/GenBank/DDBJ databases">
        <title>Phylogenomic reconstructions and comparative analyses of Kickxellomycotina fungi.</title>
        <authorList>
            <person name="Reynolds N.K."/>
            <person name="Stajich J.E."/>
            <person name="Barry K."/>
            <person name="Grigoriev I.V."/>
            <person name="Crous P."/>
            <person name="Smith M.E."/>
        </authorList>
    </citation>
    <scope>NUCLEOTIDE SEQUENCE</scope>
    <source>
        <strain evidence="2">BCRC 34489</strain>
    </source>
</reference>
<protein>
    <submittedName>
        <fullName evidence="2">Uncharacterized protein</fullName>
    </submittedName>
</protein>
<organism evidence="2 3">
    <name type="scientific">Coemansia interrupta</name>
    <dbReference type="NCBI Taxonomy" id="1126814"/>
    <lineage>
        <taxon>Eukaryota</taxon>
        <taxon>Fungi</taxon>
        <taxon>Fungi incertae sedis</taxon>
        <taxon>Zoopagomycota</taxon>
        <taxon>Kickxellomycotina</taxon>
        <taxon>Kickxellomycetes</taxon>
        <taxon>Kickxellales</taxon>
        <taxon>Kickxellaceae</taxon>
        <taxon>Coemansia</taxon>
    </lineage>
</organism>
<sequence>MTLVQQRPGAPHLVATVGAVALGLFLKAPKALLPLAMLPMQMKTLHPAVHFCPK</sequence>
<keyword evidence="1" id="KW-0472">Membrane</keyword>
<feature type="transmembrane region" description="Helical" evidence="1">
    <location>
        <begin position="12"/>
        <end position="33"/>
    </location>
</feature>
<keyword evidence="1" id="KW-1133">Transmembrane helix</keyword>
<dbReference type="Proteomes" id="UP001140172">
    <property type="component" value="Unassembled WGS sequence"/>
</dbReference>
<gene>
    <name evidence="2" type="ORF">GGI15_004923</name>
</gene>
<name>A0A9W8H0S6_9FUNG</name>
<evidence type="ECO:0000313" key="3">
    <source>
        <dbReference type="Proteomes" id="UP001140172"/>
    </source>
</evidence>
<dbReference type="AlphaFoldDB" id="A0A9W8H0S6"/>
<evidence type="ECO:0000313" key="2">
    <source>
        <dbReference type="EMBL" id="KAJ2776195.1"/>
    </source>
</evidence>
<comment type="caution">
    <text evidence="2">The sequence shown here is derived from an EMBL/GenBank/DDBJ whole genome shotgun (WGS) entry which is preliminary data.</text>
</comment>
<keyword evidence="3" id="KW-1185">Reference proteome</keyword>
<feature type="non-terminal residue" evidence="2">
    <location>
        <position position="54"/>
    </location>
</feature>
<evidence type="ECO:0000256" key="1">
    <source>
        <dbReference type="SAM" id="Phobius"/>
    </source>
</evidence>